<feature type="region of interest" description="Disordered" evidence="1">
    <location>
        <begin position="729"/>
        <end position="757"/>
    </location>
</feature>
<keyword evidence="3" id="KW-1185">Reference proteome</keyword>
<feature type="compositionally biased region" description="Polar residues" evidence="1">
    <location>
        <begin position="1037"/>
        <end position="1049"/>
    </location>
</feature>
<dbReference type="GeneID" id="89976571"/>
<feature type="region of interest" description="Disordered" evidence="1">
    <location>
        <begin position="213"/>
        <end position="265"/>
    </location>
</feature>
<proteinExistence type="predicted"/>
<feature type="compositionally biased region" description="Pro residues" evidence="1">
    <location>
        <begin position="477"/>
        <end position="487"/>
    </location>
</feature>
<dbReference type="RefSeq" id="XP_064701859.1">
    <property type="nucleotide sequence ID" value="XM_064851954.1"/>
</dbReference>
<comment type="caution">
    <text evidence="2">The sequence shown here is derived from an EMBL/GenBank/DDBJ whole genome shotgun (WGS) entry which is preliminary data.</text>
</comment>
<evidence type="ECO:0000313" key="2">
    <source>
        <dbReference type="EMBL" id="KAK5046265.1"/>
    </source>
</evidence>
<gene>
    <name evidence="2" type="ORF">LTR84_008408</name>
</gene>
<feature type="region of interest" description="Disordered" evidence="1">
    <location>
        <begin position="1"/>
        <end position="112"/>
    </location>
</feature>
<feature type="compositionally biased region" description="Low complexity" evidence="1">
    <location>
        <begin position="572"/>
        <end position="584"/>
    </location>
</feature>
<feature type="compositionally biased region" description="Polar residues" evidence="1">
    <location>
        <begin position="903"/>
        <end position="913"/>
    </location>
</feature>
<feature type="compositionally biased region" description="Low complexity" evidence="1">
    <location>
        <begin position="967"/>
        <end position="992"/>
    </location>
</feature>
<feature type="region of interest" description="Disordered" evidence="1">
    <location>
        <begin position="628"/>
        <end position="652"/>
    </location>
</feature>
<feature type="region of interest" description="Disordered" evidence="1">
    <location>
        <begin position="383"/>
        <end position="412"/>
    </location>
</feature>
<sequence length="1169" mass="129290">MSTESHLRSANKSLPKLPKISIESHRPCTRGDGESCPSPTIRKHDGIPSLVPQNTASRLPQFQQSRRWAKKYGPGPPPPTPPPKERLQQELNTAQEPDDRMLSKREESFEQQRAELKRLPAMLPRIEEPENHGYLDDNSPNPQESNLCPHVASKYWENVKATILTTTRGTTLPKHDLYPQSRRATPTKSRDRAIGRRGTRIPVPAIAGIGFKAKHRRRASSVKRNTTRPSATQGSFVHQDEGAQKENSVRQVPPSPVLSLHDPEKDSRFSKECMDILKNMDFNRDWLLVPTLETSSSSLRIAEQAALSHKNCAQEGNPYEKITIQAALAAEPVTACPNSPELVPHVPHITITSSSTPHFHAHGAQSSAVHLMKDDLSFATLPQRKRSPRSDIPLHKFGSTGPPTGDSRNRSLAEPIVRIPSSASSRHSMKSPMSAMSTDTLTKIEAQVQTRQPSQPSRSHGHLHFHRLSEPKSDGPPSIPPERPLPALPQEASIGLPRLSIDTLRGHSRKLAAHVNPRSSISTIHTLGSIEPSDSVARTSHNVENLVHTPSNQTDILSLKLMAMRNIPSAVSLTSDGSSSSTRSYMKHNISGPRAEKVKEKRLRDLASSKSDINLPDSSGQVIPLLQKQSSSEDVKNNTVTHSPVHKPSYDELDQFPEVPESRPTSLISPMLSRGNSRAQHHQVMHNIHSRQLSKASSNYHPSSRPRQILSQSNIFIVVDTDPVTTRFKAGTMSPAPSIGSLNSCSASPQQKMKHSRCPSNLKDAASIHGSPLKNIRNRASIYSLKSQVSASGKSSHTGVKKHKRPMRSVNRNLSSSSDESNTVVPSLNAKSSKQTMNRRNKRRRWNSNDIGHVKTLEQALDYYRSTIVKQEERLRNQADQIQMMIRVIAPMNRARGVKDPSGLSTLTDYSTPEETHRASRRNTNQRTSDTRTIRASKISLGSPIDKKGQFASKARCQRPNSPGAHSTASGSASANTTDATKASADDASMTDPLDYDHSPTVNIIKPFKPATTKVDCPKPDGSSRLEPRPTTREKPTSQGKASITNMSLHQPPPVAQIIPRGKLPEEMSLLSFSTQARDYLDLSNDHPQHHHTLSKDSGLKYRTLTQIAQDRHSSRRSGGGRPARLRIKSDDSFDSEVENQRNATRLSVNHVLTSTEQMDRAIDQFMHF</sequence>
<feature type="region of interest" description="Disordered" evidence="1">
    <location>
        <begin position="572"/>
        <end position="599"/>
    </location>
</feature>
<feature type="region of interest" description="Disordered" evidence="1">
    <location>
        <begin position="447"/>
        <end position="489"/>
    </location>
</feature>
<feature type="compositionally biased region" description="Polar residues" evidence="1">
    <location>
        <begin position="740"/>
        <end position="751"/>
    </location>
</feature>
<dbReference type="EMBL" id="JAVRRD010000031">
    <property type="protein sequence ID" value="KAK5046265.1"/>
    <property type="molecule type" value="Genomic_DNA"/>
</dbReference>
<name>A0AAV9MXH6_9EURO</name>
<feature type="region of interest" description="Disordered" evidence="1">
    <location>
        <begin position="896"/>
        <end position="1054"/>
    </location>
</feature>
<organism evidence="2 3">
    <name type="scientific">Exophiala bonariae</name>
    <dbReference type="NCBI Taxonomy" id="1690606"/>
    <lineage>
        <taxon>Eukaryota</taxon>
        <taxon>Fungi</taxon>
        <taxon>Dikarya</taxon>
        <taxon>Ascomycota</taxon>
        <taxon>Pezizomycotina</taxon>
        <taxon>Eurotiomycetes</taxon>
        <taxon>Chaetothyriomycetidae</taxon>
        <taxon>Chaetothyriales</taxon>
        <taxon>Herpotrichiellaceae</taxon>
        <taxon>Exophiala</taxon>
    </lineage>
</organism>
<feature type="compositionally biased region" description="Basic and acidic residues" evidence="1">
    <location>
        <begin position="22"/>
        <end position="33"/>
    </location>
</feature>
<feature type="region of interest" description="Disordered" evidence="1">
    <location>
        <begin position="171"/>
        <end position="193"/>
    </location>
</feature>
<feature type="region of interest" description="Disordered" evidence="1">
    <location>
        <begin position="1109"/>
        <end position="1139"/>
    </location>
</feature>
<feature type="compositionally biased region" description="Basic and acidic residues" evidence="1">
    <location>
        <begin position="97"/>
        <end position="112"/>
    </location>
</feature>
<reference evidence="2 3" key="1">
    <citation type="submission" date="2023-08" db="EMBL/GenBank/DDBJ databases">
        <title>Black Yeasts Isolated from many extreme environments.</title>
        <authorList>
            <person name="Coleine C."/>
            <person name="Stajich J.E."/>
            <person name="Selbmann L."/>
        </authorList>
    </citation>
    <scope>NUCLEOTIDE SEQUENCE [LARGE SCALE GENOMIC DNA]</scope>
    <source>
        <strain evidence="2 3">CCFEE 5792</strain>
    </source>
</reference>
<feature type="compositionally biased region" description="Polar residues" evidence="1">
    <location>
        <begin position="787"/>
        <end position="798"/>
    </location>
</feature>
<evidence type="ECO:0000256" key="1">
    <source>
        <dbReference type="SAM" id="MobiDB-lite"/>
    </source>
</evidence>
<feature type="compositionally biased region" description="Polar residues" evidence="1">
    <location>
        <begin position="51"/>
        <end position="66"/>
    </location>
</feature>
<feature type="compositionally biased region" description="Polar residues" evidence="1">
    <location>
        <begin position="1"/>
        <end position="12"/>
    </location>
</feature>
<evidence type="ECO:0000313" key="3">
    <source>
        <dbReference type="Proteomes" id="UP001358417"/>
    </source>
</evidence>
<feature type="compositionally biased region" description="Basic and acidic residues" evidence="1">
    <location>
        <begin position="238"/>
        <end position="248"/>
    </location>
</feature>
<feature type="region of interest" description="Disordered" evidence="1">
    <location>
        <begin position="787"/>
        <end position="846"/>
    </location>
</feature>
<protein>
    <submittedName>
        <fullName evidence="2">Uncharacterized protein</fullName>
    </submittedName>
</protein>
<dbReference type="Proteomes" id="UP001358417">
    <property type="component" value="Unassembled WGS sequence"/>
</dbReference>
<feature type="compositionally biased region" description="Polar residues" evidence="1">
    <location>
        <begin position="222"/>
        <end position="236"/>
    </location>
</feature>
<feature type="compositionally biased region" description="Basic and acidic residues" evidence="1">
    <location>
        <begin position="1016"/>
        <end position="1036"/>
    </location>
</feature>
<feature type="compositionally biased region" description="Polar residues" evidence="1">
    <location>
        <begin position="447"/>
        <end position="458"/>
    </location>
</feature>
<accession>A0AAV9MXH6</accession>
<feature type="compositionally biased region" description="Basic residues" evidence="1">
    <location>
        <begin position="837"/>
        <end position="846"/>
    </location>
</feature>
<dbReference type="AlphaFoldDB" id="A0AAV9MXH6"/>
<feature type="compositionally biased region" description="Polar residues" evidence="1">
    <location>
        <begin position="810"/>
        <end position="836"/>
    </location>
</feature>